<organism evidence="4 5">
    <name type="scientific">Roseibium suaedae</name>
    <dbReference type="NCBI Taxonomy" id="735517"/>
    <lineage>
        <taxon>Bacteria</taxon>
        <taxon>Pseudomonadati</taxon>
        <taxon>Pseudomonadota</taxon>
        <taxon>Alphaproteobacteria</taxon>
        <taxon>Hyphomicrobiales</taxon>
        <taxon>Stappiaceae</taxon>
        <taxon>Roseibium</taxon>
    </lineage>
</organism>
<dbReference type="CDD" id="cd04301">
    <property type="entry name" value="NAT_SF"/>
    <property type="match status" value="1"/>
</dbReference>
<keyword evidence="2" id="KW-0012">Acyltransferase</keyword>
<keyword evidence="5" id="KW-1185">Reference proteome</keyword>
<sequence>MTMPTDTSSSVTIRPIRAEDLDSLLAMNNAAVPAVGELTKDKLDGLVAMASHAVTAELDGTAAGFLLCLPEGTAYPSRNYRWLSERIERFAYVDRICLAPHARNLGAGEMLYRHIIAQLTPEDGPVVCEVNTRPDNPGSRRFHERIGFHEIGTADYGDMAVVFLQHDAATQGTERK</sequence>
<evidence type="ECO:0000256" key="1">
    <source>
        <dbReference type="ARBA" id="ARBA00022679"/>
    </source>
</evidence>
<name>A0A1M7HL58_9HYPH</name>
<dbReference type="Pfam" id="PF00583">
    <property type="entry name" value="Acetyltransf_1"/>
    <property type="match status" value="1"/>
</dbReference>
<feature type="domain" description="N-acetyltransferase" evidence="3">
    <location>
        <begin position="11"/>
        <end position="169"/>
    </location>
</feature>
<dbReference type="STRING" id="735517.SAMN05444272_2251"/>
<dbReference type="GO" id="GO:0016747">
    <property type="term" value="F:acyltransferase activity, transferring groups other than amino-acyl groups"/>
    <property type="evidence" value="ECO:0007669"/>
    <property type="project" value="InterPro"/>
</dbReference>
<dbReference type="Proteomes" id="UP000186002">
    <property type="component" value="Unassembled WGS sequence"/>
</dbReference>
<evidence type="ECO:0000259" key="3">
    <source>
        <dbReference type="PROSITE" id="PS51186"/>
    </source>
</evidence>
<dbReference type="PANTHER" id="PTHR43877">
    <property type="entry name" value="AMINOALKYLPHOSPHONATE N-ACETYLTRANSFERASE-RELATED-RELATED"/>
    <property type="match status" value="1"/>
</dbReference>
<dbReference type="Gene3D" id="3.40.630.30">
    <property type="match status" value="1"/>
</dbReference>
<dbReference type="InterPro" id="IPR000182">
    <property type="entry name" value="GNAT_dom"/>
</dbReference>
<evidence type="ECO:0000256" key="2">
    <source>
        <dbReference type="ARBA" id="ARBA00023315"/>
    </source>
</evidence>
<protein>
    <recommendedName>
        <fullName evidence="3">N-acetyltransferase domain-containing protein</fullName>
    </recommendedName>
</protein>
<evidence type="ECO:0000313" key="5">
    <source>
        <dbReference type="Proteomes" id="UP000186002"/>
    </source>
</evidence>
<dbReference type="PROSITE" id="PS51186">
    <property type="entry name" value="GNAT"/>
    <property type="match status" value="1"/>
</dbReference>
<reference evidence="4 5" key="1">
    <citation type="submission" date="2016-11" db="EMBL/GenBank/DDBJ databases">
        <authorList>
            <person name="Jaros S."/>
            <person name="Januszkiewicz K."/>
            <person name="Wedrychowicz H."/>
        </authorList>
    </citation>
    <scope>NUCLEOTIDE SEQUENCE [LARGE SCALE GENOMIC DNA]</scope>
    <source>
        <strain evidence="4 5">DSM 22153</strain>
    </source>
</reference>
<proteinExistence type="predicted"/>
<dbReference type="InterPro" id="IPR016890">
    <property type="entry name" value="UCP028520"/>
</dbReference>
<dbReference type="InterPro" id="IPR050832">
    <property type="entry name" value="Bact_Acetyltransf"/>
</dbReference>
<evidence type="ECO:0000313" key="4">
    <source>
        <dbReference type="EMBL" id="SHM28857.1"/>
    </source>
</evidence>
<dbReference type="AlphaFoldDB" id="A0A1M7HL58"/>
<gene>
    <name evidence="4" type="ORF">SAMN05444272_2251</name>
</gene>
<dbReference type="SUPFAM" id="SSF55729">
    <property type="entry name" value="Acyl-CoA N-acyltransferases (Nat)"/>
    <property type="match status" value="1"/>
</dbReference>
<dbReference type="PIRSF" id="PIRSF028520">
    <property type="entry name" value="UCP028520"/>
    <property type="match status" value="1"/>
</dbReference>
<dbReference type="InterPro" id="IPR016181">
    <property type="entry name" value="Acyl_CoA_acyltransferase"/>
</dbReference>
<keyword evidence="1" id="KW-0808">Transferase</keyword>
<dbReference type="EMBL" id="FRBW01000002">
    <property type="protein sequence ID" value="SHM28857.1"/>
    <property type="molecule type" value="Genomic_DNA"/>
</dbReference>
<dbReference type="PANTHER" id="PTHR43877:SF2">
    <property type="entry name" value="AMINOALKYLPHOSPHONATE N-ACETYLTRANSFERASE-RELATED"/>
    <property type="match status" value="1"/>
</dbReference>
<accession>A0A1M7HL58</accession>